<evidence type="ECO:0000256" key="1">
    <source>
        <dbReference type="SAM" id="SignalP"/>
    </source>
</evidence>
<accession>A0A2L2YUU2</accession>
<keyword evidence="1" id="KW-0732">Signal</keyword>
<organism evidence="2">
    <name type="scientific">Parasteatoda tepidariorum</name>
    <name type="common">Common house spider</name>
    <name type="synonym">Achaearanea tepidariorum</name>
    <dbReference type="NCBI Taxonomy" id="114398"/>
    <lineage>
        <taxon>Eukaryota</taxon>
        <taxon>Metazoa</taxon>
        <taxon>Ecdysozoa</taxon>
        <taxon>Arthropoda</taxon>
        <taxon>Chelicerata</taxon>
        <taxon>Arachnida</taxon>
        <taxon>Araneae</taxon>
        <taxon>Araneomorphae</taxon>
        <taxon>Entelegynae</taxon>
        <taxon>Araneoidea</taxon>
        <taxon>Theridiidae</taxon>
        <taxon>Parasteatoda</taxon>
    </lineage>
</organism>
<name>A0A2L2YUU2_PARTP</name>
<protein>
    <submittedName>
        <fullName evidence="2">Uncharacterized protein</fullName>
    </submittedName>
</protein>
<reference evidence="2" key="1">
    <citation type="journal article" date="2016" name="Mol. Ecol. Resour.">
        <title>Evaluation of the impact of RNA preservation methods of spiders for de novo transcriptome assembly.</title>
        <authorList>
            <person name="Kono N."/>
            <person name="Nakamura H."/>
            <person name="Ito Y."/>
            <person name="Tomita M."/>
            <person name="Arakawa K."/>
        </authorList>
    </citation>
    <scope>NUCLEOTIDE SEQUENCE</scope>
    <source>
        <tissue evidence="2">Whole body</tissue>
    </source>
</reference>
<dbReference type="AlphaFoldDB" id="A0A2L2YUU2"/>
<sequence>MRLYLLACFVFGLLIAIAQRSNAQSRVALQLRCLTCPGNDQDHKECCRGVNRCCQGRVKLIGDFPQPSTTAYG</sequence>
<dbReference type="EMBL" id="IAAA01063385">
    <property type="protein sequence ID" value="LAA11938.1"/>
    <property type="molecule type" value="mRNA"/>
</dbReference>
<feature type="chain" id="PRO_5014979718" evidence="1">
    <location>
        <begin position="24"/>
        <end position="73"/>
    </location>
</feature>
<feature type="signal peptide" evidence="1">
    <location>
        <begin position="1"/>
        <end position="23"/>
    </location>
</feature>
<proteinExistence type="evidence at transcript level"/>
<evidence type="ECO:0000313" key="2">
    <source>
        <dbReference type="EMBL" id="LAA11938.1"/>
    </source>
</evidence>